<keyword evidence="2" id="KW-0238">DNA-binding</keyword>
<evidence type="ECO:0000256" key="3">
    <source>
        <dbReference type="ARBA" id="ARBA00023163"/>
    </source>
</evidence>
<dbReference type="SUPFAM" id="SSF46785">
    <property type="entry name" value="Winged helix' DNA-binding domain"/>
    <property type="match status" value="1"/>
</dbReference>
<evidence type="ECO:0000259" key="4">
    <source>
        <dbReference type="PROSITE" id="PS51063"/>
    </source>
</evidence>
<name>A0A9E6RCJ4_9HYPH</name>
<dbReference type="Pfam" id="PF00027">
    <property type="entry name" value="cNMP_binding"/>
    <property type="match status" value="1"/>
</dbReference>
<sequence length="242" mass="27132">MHVRCTQCVLRRQPAFIQKSDEEVALIDSLKSEHMTVEAGVEFIHPEQADSELYTLFSGWAFRYKELSDGRRQILSFSLPGDLLGLQGTMFGKSVYGAIALTDIQLCVIPRRRLARLFERVPEVAYEVTWLGARSEAIVDENLLNVGRRGAAERIVALICSLYKRAEPLGLVVDGSFELPLTQQHIADALGLSLVHTNKTLARLRADGLFSISGGRLVVRNLRGLSRFAQHFEEEFVPRPII</sequence>
<feature type="domain" description="HTH crp-type" evidence="4">
    <location>
        <begin position="149"/>
        <end position="223"/>
    </location>
</feature>
<dbReference type="Gene3D" id="1.10.10.10">
    <property type="entry name" value="Winged helix-like DNA-binding domain superfamily/Winged helix DNA-binding domain"/>
    <property type="match status" value="1"/>
</dbReference>
<dbReference type="KEGG" id="cmet:K6K41_07730"/>
<dbReference type="GO" id="GO:0006355">
    <property type="term" value="P:regulation of DNA-templated transcription"/>
    <property type="evidence" value="ECO:0007669"/>
    <property type="project" value="InterPro"/>
</dbReference>
<dbReference type="InterPro" id="IPR018490">
    <property type="entry name" value="cNMP-bd_dom_sf"/>
</dbReference>
<dbReference type="SMART" id="SM00419">
    <property type="entry name" value="HTH_CRP"/>
    <property type="match status" value="1"/>
</dbReference>
<accession>A0A9E6RCJ4</accession>
<dbReference type="PROSITE" id="PS51063">
    <property type="entry name" value="HTH_CRP_2"/>
    <property type="match status" value="1"/>
</dbReference>
<keyword evidence="3" id="KW-0804">Transcription</keyword>
<dbReference type="Proteomes" id="UP000825701">
    <property type="component" value="Chromosome"/>
</dbReference>
<dbReference type="RefSeq" id="WP_261404615.1">
    <property type="nucleotide sequence ID" value="NZ_CP081869.1"/>
</dbReference>
<keyword evidence="1" id="KW-0805">Transcription regulation</keyword>
<dbReference type="InterPro" id="IPR036388">
    <property type="entry name" value="WH-like_DNA-bd_sf"/>
</dbReference>
<organism evidence="5 6">
    <name type="scientific">Chenggangzhangella methanolivorans</name>
    <dbReference type="NCBI Taxonomy" id="1437009"/>
    <lineage>
        <taxon>Bacteria</taxon>
        <taxon>Pseudomonadati</taxon>
        <taxon>Pseudomonadota</taxon>
        <taxon>Alphaproteobacteria</taxon>
        <taxon>Hyphomicrobiales</taxon>
        <taxon>Methylopilaceae</taxon>
        <taxon>Chenggangzhangella</taxon>
    </lineage>
</organism>
<evidence type="ECO:0000256" key="1">
    <source>
        <dbReference type="ARBA" id="ARBA00023015"/>
    </source>
</evidence>
<keyword evidence="6" id="KW-1185">Reference proteome</keyword>
<dbReference type="InterPro" id="IPR036390">
    <property type="entry name" value="WH_DNA-bd_sf"/>
</dbReference>
<dbReference type="GO" id="GO:0003677">
    <property type="term" value="F:DNA binding"/>
    <property type="evidence" value="ECO:0007669"/>
    <property type="project" value="UniProtKB-KW"/>
</dbReference>
<evidence type="ECO:0000256" key="2">
    <source>
        <dbReference type="ARBA" id="ARBA00023125"/>
    </source>
</evidence>
<dbReference type="Pfam" id="PF13545">
    <property type="entry name" value="HTH_Crp_2"/>
    <property type="match status" value="1"/>
</dbReference>
<dbReference type="InterPro" id="IPR012318">
    <property type="entry name" value="HTH_CRP"/>
</dbReference>
<dbReference type="Gene3D" id="2.60.120.10">
    <property type="entry name" value="Jelly Rolls"/>
    <property type="match status" value="1"/>
</dbReference>
<evidence type="ECO:0000313" key="5">
    <source>
        <dbReference type="EMBL" id="QZO01350.1"/>
    </source>
</evidence>
<dbReference type="AlphaFoldDB" id="A0A9E6RCJ4"/>
<dbReference type="EMBL" id="CP081869">
    <property type="protein sequence ID" value="QZO01350.1"/>
    <property type="molecule type" value="Genomic_DNA"/>
</dbReference>
<proteinExistence type="predicted"/>
<gene>
    <name evidence="5" type="ORF">K6K41_07730</name>
</gene>
<dbReference type="InterPro" id="IPR000595">
    <property type="entry name" value="cNMP-bd_dom"/>
</dbReference>
<reference evidence="5" key="1">
    <citation type="submission" date="2021-08" db="EMBL/GenBank/DDBJ databases">
        <authorList>
            <person name="Zhang H."/>
            <person name="Xu M."/>
            <person name="Yu Z."/>
            <person name="Yang L."/>
            <person name="Cai Y."/>
        </authorList>
    </citation>
    <scope>NUCLEOTIDE SEQUENCE</scope>
    <source>
        <strain evidence="5">CHL1</strain>
    </source>
</reference>
<dbReference type="CDD" id="cd00038">
    <property type="entry name" value="CAP_ED"/>
    <property type="match status" value="1"/>
</dbReference>
<dbReference type="SUPFAM" id="SSF51206">
    <property type="entry name" value="cAMP-binding domain-like"/>
    <property type="match status" value="1"/>
</dbReference>
<evidence type="ECO:0000313" key="6">
    <source>
        <dbReference type="Proteomes" id="UP000825701"/>
    </source>
</evidence>
<protein>
    <submittedName>
        <fullName evidence="5">Crp/Fnr family transcriptional regulator</fullName>
    </submittedName>
</protein>
<dbReference type="InterPro" id="IPR014710">
    <property type="entry name" value="RmlC-like_jellyroll"/>
</dbReference>